<evidence type="ECO:0000256" key="6">
    <source>
        <dbReference type="ARBA" id="ARBA00023284"/>
    </source>
</evidence>
<dbReference type="GO" id="GO:0005737">
    <property type="term" value="C:cytoplasm"/>
    <property type="evidence" value="ECO:0007669"/>
    <property type="project" value="TreeGrafter"/>
</dbReference>
<keyword evidence="4" id="KW-0249">Electron transport</keyword>
<dbReference type="GeneID" id="3790844"/>
<dbReference type="Proteomes" id="UP000072904">
    <property type="component" value="Chromosome 13"/>
</dbReference>
<evidence type="ECO:0000313" key="11">
    <source>
        <dbReference type="EMBL" id="CDU20247.1"/>
    </source>
</evidence>
<dbReference type="InterPro" id="IPR036249">
    <property type="entry name" value="Thioredoxin-like_sf"/>
</dbReference>
<dbReference type="EMBL" id="LM993667">
    <property type="protein sequence ID" value="VTZ81005.1"/>
    <property type="molecule type" value="Genomic_DNA"/>
</dbReference>
<dbReference type="VEuPathDB" id="PlasmoDB:Py17XNL_001303469"/>
<sequence length="157" mass="18422">MKRILALLVFIISFFCFKDVNCVKDFPLPSIESPLTALNKYDKFYLRMYNKMPRLEQSGTDYINGINMKNTIFILYFYAKWCHACKLQGPELDKLEKNFGKKVHIIRIDIDNNEEIAKKNFIKALPTTIIIKNKIVIAKNEHYVTSNELTSTIRKHL</sequence>
<feature type="domain" description="Thioredoxin" evidence="10">
    <location>
        <begin position="17"/>
        <end position="157"/>
    </location>
</feature>
<evidence type="ECO:0000256" key="1">
    <source>
        <dbReference type="ARBA" id="ARBA00008987"/>
    </source>
</evidence>
<reference evidence="12" key="3">
    <citation type="submission" date="2014-05" db="EMBL/GenBank/DDBJ databases">
        <authorList>
            <person name="Aslett M.A."/>
            <person name="De Silva N."/>
        </authorList>
    </citation>
    <scope>NUCLEOTIDE SEQUENCE</scope>
    <source>
        <strain evidence="12">17X</strain>
    </source>
</reference>
<keyword evidence="6" id="KW-0676">Redox-active center</keyword>
<evidence type="ECO:0000256" key="2">
    <source>
        <dbReference type="ARBA" id="ARBA00022448"/>
    </source>
</evidence>
<dbReference type="AlphaFoldDB" id="A0A077YBV7"/>
<reference evidence="12" key="4">
    <citation type="submission" date="2019-05" db="EMBL/GenBank/DDBJ databases">
        <authorList>
            <consortium name="Pathogen Informatics"/>
        </authorList>
    </citation>
    <scope>NUCLEOTIDE SEQUENCE</scope>
    <source>
        <strain evidence="12">17X</strain>
    </source>
</reference>
<keyword evidence="3 9" id="KW-0732">Signal</keyword>
<dbReference type="CDD" id="cd02947">
    <property type="entry name" value="TRX_family"/>
    <property type="match status" value="1"/>
</dbReference>
<dbReference type="Pfam" id="PF00085">
    <property type="entry name" value="Thioredoxin"/>
    <property type="match status" value="1"/>
</dbReference>
<evidence type="ECO:0000313" key="14">
    <source>
        <dbReference type="Proteomes" id="UP000072904"/>
    </source>
</evidence>
<feature type="signal peptide" evidence="9">
    <location>
        <begin position="1"/>
        <end position="22"/>
    </location>
</feature>
<dbReference type="InterPro" id="IPR013766">
    <property type="entry name" value="Thioredoxin_domain"/>
</dbReference>
<keyword evidence="5" id="KW-1015">Disulfide bond</keyword>
<evidence type="ECO:0000256" key="5">
    <source>
        <dbReference type="ARBA" id="ARBA00023157"/>
    </source>
</evidence>
<evidence type="ECO:0000259" key="10">
    <source>
        <dbReference type="PROSITE" id="PS51352"/>
    </source>
</evidence>
<proteinExistence type="inferred from homology"/>
<dbReference type="Gene3D" id="3.40.30.10">
    <property type="entry name" value="Glutaredoxin"/>
    <property type="match status" value="1"/>
</dbReference>
<dbReference type="SUPFAM" id="SSF52833">
    <property type="entry name" value="Thioredoxin-like"/>
    <property type="match status" value="1"/>
</dbReference>
<dbReference type="GO" id="GO:0015035">
    <property type="term" value="F:protein-disulfide reductase activity"/>
    <property type="evidence" value="ECO:0007669"/>
    <property type="project" value="TreeGrafter"/>
</dbReference>
<dbReference type="FunFam" id="3.40.30.10:FF:000405">
    <property type="entry name" value="Thioredoxin 2"/>
    <property type="match status" value="1"/>
</dbReference>
<keyword evidence="2" id="KW-0813">Transport</keyword>
<reference evidence="13 14" key="1">
    <citation type="journal article" date="2014" name="BMC Biol.">
        <title>A comprehensive evaluation of rodent malaria parasite genomes and gene expression.</title>
        <authorList>
            <person name="Otto T.D."/>
            <person name="Bohme U."/>
            <person name="Jackson A.P."/>
            <person name="Hunt M."/>
            <person name="Franke-Fayard B."/>
            <person name="Hoeijmakers W.A."/>
            <person name="Religa A.A."/>
            <person name="Robertson L."/>
            <person name="Sanders M."/>
            <person name="Ogun S.A."/>
            <person name="Cunningham D."/>
            <person name="Erhart A."/>
            <person name="Billker O."/>
            <person name="Khan S.M."/>
            <person name="Stunnenberg H.G."/>
            <person name="Langhorne J."/>
            <person name="Holder A.A."/>
            <person name="Waters A.P."/>
            <person name="Newbold C.I."/>
            <person name="Pain A."/>
            <person name="Berriman M."/>
            <person name="Janse C.J."/>
        </authorList>
    </citation>
    <scope>NUCLEOTIDE SEQUENCE [LARGE SCALE GENOMIC DNA]</scope>
    <source>
        <strain evidence="12 13">17X</strain>
        <strain evidence="11 14">YM</strain>
    </source>
</reference>
<feature type="chain" id="PRO_5014502016" description="Thioredoxin 2" evidence="9">
    <location>
        <begin position="23"/>
        <end position="157"/>
    </location>
</feature>
<dbReference type="PANTHER" id="PTHR45663:SF11">
    <property type="entry name" value="GEO12009P1"/>
    <property type="match status" value="1"/>
</dbReference>
<evidence type="ECO:0000256" key="3">
    <source>
        <dbReference type="ARBA" id="ARBA00022729"/>
    </source>
</evidence>
<name>A0A077YBV7_PLAYE</name>
<comment type="similarity">
    <text evidence="1">Belongs to the thioredoxin family.</text>
</comment>
<dbReference type="PANTHER" id="PTHR45663">
    <property type="entry name" value="GEO12009P1"/>
    <property type="match status" value="1"/>
</dbReference>
<gene>
    <name evidence="12" type="ORF">PY17X_1363700</name>
    <name evidence="11" type="ORF">PYYM_1360100</name>
</gene>
<dbReference type="EMBL" id="LK934641">
    <property type="protein sequence ID" value="CDU20247.1"/>
    <property type="molecule type" value="Genomic_DNA"/>
</dbReference>
<comment type="function">
    <text evidence="7">Participates in various redox reactions through the reversible oxidation of its active center dithiol to a disulfide and catalyzes dithiol-disulfide exchange reactions. As part of the translocon PTEX complex, plays a role in the export of parasite proteins into the host erythrocyte. The translocon PTEX complex is a multi-protein machinery resident in the parasite parasitophorous vacuolar membrane, responsible for protein secretion into host cells. May contribute to the unfolding of proteins containing the PEXEL localization motif before their passage through the translocon or regulate the PTEX complex function.</text>
</comment>
<dbReference type="KEGG" id="pyo:PY17X_1363700"/>
<dbReference type="OMA" id="CHACKMQ"/>
<evidence type="ECO:0000256" key="8">
    <source>
        <dbReference type="ARBA" id="ARBA00069140"/>
    </source>
</evidence>
<evidence type="ECO:0000256" key="9">
    <source>
        <dbReference type="SAM" id="SignalP"/>
    </source>
</evidence>
<evidence type="ECO:0000313" key="13">
    <source>
        <dbReference type="Proteomes" id="UP000072874"/>
    </source>
</evidence>
<dbReference type="VEuPathDB" id="PlasmoDB:PYYM_1360100"/>
<evidence type="ECO:0000256" key="4">
    <source>
        <dbReference type="ARBA" id="ARBA00022982"/>
    </source>
</evidence>
<organism evidence="11 14">
    <name type="scientific">Plasmodium yoelii</name>
    <dbReference type="NCBI Taxonomy" id="5861"/>
    <lineage>
        <taxon>Eukaryota</taxon>
        <taxon>Sar</taxon>
        <taxon>Alveolata</taxon>
        <taxon>Apicomplexa</taxon>
        <taxon>Aconoidasida</taxon>
        <taxon>Haemosporida</taxon>
        <taxon>Plasmodiidae</taxon>
        <taxon>Plasmodium</taxon>
        <taxon>Plasmodium (Vinckeia)</taxon>
    </lineage>
</organism>
<evidence type="ECO:0000313" key="12">
    <source>
        <dbReference type="EMBL" id="VTZ81005.1"/>
    </source>
</evidence>
<dbReference type="VEuPathDB" id="PlasmoDB:PY17X_1363700"/>
<dbReference type="RefSeq" id="XP_022813745.1">
    <property type="nucleotide sequence ID" value="XM_022957307.1"/>
</dbReference>
<dbReference type="VEuPathDB" id="PlasmoDB:PY00586"/>
<dbReference type="Proteomes" id="UP000072874">
    <property type="component" value="Chromosome 13"/>
</dbReference>
<accession>A0A077YBV7</accession>
<protein>
    <recommendedName>
        <fullName evidence="8">Thioredoxin 2</fullName>
    </recommendedName>
</protein>
<dbReference type="OrthoDB" id="2121326at2759"/>
<evidence type="ECO:0000256" key="7">
    <source>
        <dbReference type="ARBA" id="ARBA00056092"/>
    </source>
</evidence>
<dbReference type="PROSITE" id="PS51352">
    <property type="entry name" value="THIOREDOXIN_2"/>
    <property type="match status" value="1"/>
</dbReference>
<reference evidence="11" key="2">
    <citation type="submission" date="2014-05" db="EMBL/GenBank/DDBJ databases">
        <authorList>
            <person name="Aslett A.Martin."/>
            <person name="De Silva Nishadi"/>
        </authorList>
    </citation>
    <scope>NUCLEOTIDE SEQUENCE</scope>
    <source>
        <strain evidence="11">YM</strain>
    </source>
</reference>